<dbReference type="PROSITE" id="PS51898">
    <property type="entry name" value="TYR_RECOMBINASE"/>
    <property type="match status" value="1"/>
</dbReference>
<name>A0A8J3I381_9CHLR</name>
<dbReference type="Proteomes" id="UP000612362">
    <property type="component" value="Unassembled WGS sequence"/>
</dbReference>
<evidence type="ECO:0000313" key="4">
    <source>
        <dbReference type="EMBL" id="GHO48494.1"/>
    </source>
</evidence>
<dbReference type="SUPFAM" id="SSF56349">
    <property type="entry name" value="DNA breaking-rejoining enzymes"/>
    <property type="match status" value="1"/>
</dbReference>
<dbReference type="EMBL" id="BNJF01000004">
    <property type="protein sequence ID" value="GHO48494.1"/>
    <property type="molecule type" value="Genomic_DNA"/>
</dbReference>
<evidence type="ECO:0000259" key="3">
    <source>
        <dbReference type="PROSITE" id="PS51898"/>
    </source>
</evidence>
<organism evidence="4 5">
    <name type="scientific">Ktedonospora formicarum</name>
    <dbReference type="NCBI Taxonomy" id="2778364"/>
    <lineage>
        <taxon>Bacteria</taxon>
        <taxon>Bacillati</taxon>
        <taxon>Chloroflexota</taxon>
        <taxon>Ktedonobacteria</taxon>
        <taxon>Ktedonobacterales</taxon>
        <taxon>Ktedonobacteraceae</taxon>
        <taxon>Ktedonospora</taxon>
    </lineage>
</organism>
<feature type="domain" description="Tyr recombinase" evidence="3">
    <location>
        <begin position="1"/>
        <end position="73"/>
    </location>
</feature>
<evidence type="ECO:0000313" key="5">
    <source>
        <dbReference type="Proteomes" id="UP000612362"/>
    </source>
</evidence>
<dbReference type="InterPro" id="IPR011010">
    <property type="entry name" value="DNA_brk_join_enz"/>
</dbReference>
<sequence length="81" mass="9095">MGQMIGELVEATGRDRVPPETSAHHLRHTFARRYLAQYPDDIVGLAELLGHSSLETTRLYTKPTGKQLSSRVEQIDINAYS</sequence>
<dbReference type="GO" id="GO:0006310">
    <property type="term" value="P:DNA recombination"/>
    <property type="evidence" value="ECO:0007669"/>
    <property type="project" value="UniProtKB-KW"/>
</dbReference>
<comment type="caution">
    <text evidence="4">The sequence shown here is derived from an EMBL/GenBank/DDBJ whole genome shotgun (WGS) entry which is preliminary data.</text>
</comment>
<dbReference type="GO" id="GO:0015074">
    <property type="term" value="P:DNA integration"/>
    <property type="evidence" value="ECO:0007669"/>
    <property type="project" value="InterPro"/>
</dbReference>
<dbReference type="AlphaFoldDB" id="A0A8J3I381"/>
<evidence type="ECO:0000256" key="2">
    <source>
        <dbReference type="SAM" id="MobiDB-lite"/>
    </source>
</evidence>
<dbReference type="InterPro" id="IPR013762">
    <property type="entry name" value="Integrase-like_cat_sf"/>
</dbReference>
<keyword evidence="1" id="KW-0233">DNA recombination</keyword>
<gene>
    <name evidence="4" type="ORF">KSX_66570</name>
</gene>
<dbReference type="Gene3D" id="1.10.443.10">
    <property type="entry name" value="Intergrase catalytic core"/>
    <property type="match status" value="1"/>
</dbReference>
<accession>A0A8J3I381</accession>
<dbReference type="InterPro" id="IPR002104">
    <property type="entry name" value="Integrase_catalytic"/>
</dbReference>
<keyword evidence="5" id="KW-1185">Reference proteome</keyword>
<feature type="region of interest" description="Disordered" evidence="2">
    <location>
        <begin position="1"/>
        <end position="22"/>
    </location>
</feature>
<dbReference type="Pfam" id="PF00589">
    <property type="entry name" value="Phage_integrase"/>
    <property type="match status" value="1"/>
</dbReference>
<proteinExistence type="predicted"/>
<protein>
    <recommendedName>
        <fullName evidence="3">Tyr recombinase domain-containing protein</fullName>
    </recommendedName>
</protein>
<reference evidence="4" key="1">
    <citation type="submission" date="2020-10" db="EMBL/GenBank/DDBJ databases">
        <title>Taxonomic study of unclassified bacteria belonging to the class Ktedonobacteria.</title>
        <authorList>
            <person name="Yabe S."/>
            <person name="Wang C.M."/>
            <person name="Zheng Y."/>
            <person name="Sakai Y."/>
            <person name="Cavaletti L."/>
            <person name="Monciardini P."/>
            <person name="Donadio S."/>
        </authorList>
    </citation>
    <scope>NUCLEOTIDE SEQUENCE</scope>
    <source>
        <strain evidence="4">SOSP1-1</strain>
    </source>
</reference>
<evidence type="ECO:0000256" key="1">
    <source>
        <dbReference type="ARBA" id="ARBA00023172"/>
    </source>
</evidence>
<dbReference type="GO" id="GO:0003677">
    <property type="term" value="F:DNA binding"/>
    <property type="evidence" value="ECO:0007669"/>
    <property type="project" value="InterPro"/>
</dbReference>